<accession>A0A512E1M8</accession>
<feature type="transmembrane region" description="Helical" evidence="1">
    <location>
        <begin position="36"/>
        <end position="60"/>
    </location>
</feature>
<evidence type="ECO:0000256" key="2">
    <source>
        <dbReference type="SAM" id="SignalP"/>
    </source>
</evidence>
<keyword evidence="1" id="KW-1133">Transmembrane helix</keyword>
<organism evidence="3 4">
    <name type="scientific">Skermanella aerolata</name>
    <dbReference type="NCBI Taxonomy" id="393310"/>
    <lineage>
        <taxon>Bacteria</taxon>
        <taxon>Pseudomonadati</taxon>
        <taxon>Pseudomonadota</taxon>
        <taxon>Alphaproteobacteria</taxon>
        <taxon>Rhodospirillales</taxon>
        <taxon>Azospirillaceae</taxon>
        <taxon>Skermanella</taxon>
    </lineage>
</organism>
<protein>
    <recommendedName>
        <fullName evidence="5">TrbC/VirB2 family protein</fullName>
    </recommendedName>
</protein>
<keyword evidence="4" id="KW-1185">Reference proteome</keyword>
<evidence type="ECO:0000313" key="3">
    <source>
        <dbReference type="EMBL" id="GEO42619.1"/>
    </source>
</evidence>
<keyword evidence="1" id="KW-0812">Transmembrane</keyword>
<proteinExistence type="predicted"/>
<feature type="transmembrane region" description="Helical" evidence="1">
    <location>
        <begin position="67"/>
        <end position="86"/>
    </location>
</feature>
<evidence type="ECO:0008006" key="5">
    <source>
        <dbReference type="Google" id="ProtNLM"/>
    </source>
</evidence>
<comment type="caution">
    <text evidence="3">The sequence shown here is derived from an EMBL/GenBank/DDBJ whole genome shotgun (WGS) entry which is preliminary data.</text>
</comment>
<dbReference type="EMBL" id="BJYZ01000046">
    <property type="protein sequence ID" value="GEO42619.1"/>
    <property type="molecule type" value="Genomic_DNA"/>
</dbReference>
<keyword evidence="2" id="KW-0732">Signal</keyword>
<feature type="signal peptide" evidence="2">
    <location>
        <begin position="1"/>
        <end position="26"/>
    </location>
</feature>
<reference evidence="3 4" key="1">
    <citation type="submission" date="2019-07" db="EMBL/GenBank/DDBJ databases">
        <title>Whole genome shotgun sequence of Skermanella aerolata NBRC 106429.</title>
        <authorList>
            <person name="Hosoyama A."/>
            <person name="Uohara A."/>
            <person name="Ohji S."/>
            <person name="Ichikawa N."/>
        </authorList>
    </citation>
    <scope>NUCLEOTIDE SEQUENCE [LARGE SCALE GENOMIC DNA]</scope>
    <source>
        <strain evidence="3 4">NBRC 106429</strain>
    </source>
</reference>
<dbReference type="AlphaFoldDB" id="A0A512E1M8"/>
<feature type="chain" id="PRO_5021719358" description="TrbC/VirB2 family protein" evidence="2">
    <location>
        <begin position="27"/>
        <end position="92"/>
    </location>
</feature>
<dbReference type="RefSeq" id="WP_147041150.1">
    <property type="nucleotide sequence ID" value="NZ_BJYZ01000046.1"/>
</dbReference>
<sequence>MTNKQRIVTALAIAAVILILPELAHAQAGGGQGQSLINWVVTTIGRPLLNAGILLVAFFLLCARVSLGIVGFVAAGGLVIANYQQISGFFGF</sequence>
<dbReference type="Proteomes" id="UP000321523">
    <property type="component" value="Unassembled WGS sequence"/>
</dbReference>
<evidence type="ECO:0000256" key="1">
    <source>
        <dbReference type="SAM" id="Phobius"/>
    </source>
</evidence>
<name>A0A512E1M8_9PROT</name>
<keyword evidence="1" id="KW-0472">Membrane</keyword>
<gene>
    <name evidence="3" type="ORF">SAE02_67670</name>
</gene>
<evidence type="ECO:0000313" key="4">
    <source>
        <dbReference type="Proteomes" id="UP000321523"/>
    </source>
</evidence>